<evidence type="ECO:0000259" key="1">
    <source>
        <dbReference type="PROSITE" id="PS50943"/>
    </source>
</evidence>
<name>A0A0F9K9K5_9ZZZZ</name>
<dbReference type="PROSITE" id="PS50943">
    <property type="entry name" value="HTH_CROC1"/>
    <property type="match status" value="1"/>
</dbReference>
<dbReference type="Pfam" id="PF13560">
    <property type="entry name" value="HTH_31"/>
    <property type="match status" value="1"/>
</dbReference>
<evidence type="ECO:0000313" key="2">
    <source>
        <dbReference type="EMBL" id="KKM07823.1"/>
    </source>
</evidence>
<sequence length="36" mass="3931">MKLGDRIRELREESGLTQGHLAGSATVSQGYLSQLE</sequence>
<proteinExistence type="predicted"/>
<feature type="non-terminal residue" evidence="2">
    <location>
        <position position="36"/>
    </location>
</feature>
<dbReference type="Gene3D" id="1.10.260.40">
    <property type="entry name" value="lambda repressor-like DNA-binding domains"/>
    <property type="match status" value="1"/>
</dbReference>
<dbReference type="EMBL" id="LAZR01015690">
    <property type="protein sequence ID" value="KKM07823.1"/>
    <property type="molecule type" value="Genomic_DNA"/>
</dbReference>
<reference evidence="2" key="1">
    <citation type="journal article" date="2015" name="Nature">
        <title>Complex archaea that bridge the gap between prokaryotes and eukaryotes.</title>
        <authorList>
            <person name="Spang A."/>
            <person name="Saw J.H."/>
            <person name="Jorgensen S.L."/>
            <person name="Zaremba-Niedzwiedzka K."/>
            <person name="Martijn J."/>
            <person name="Lind A.E."/>
            <person name="van Eijk R."/>
            <person name="Schleper C."/>
            <person name="Guy L."/>
            <person name="Ettema T.J."/>
        </authorList>
    </citation>
    <scope>NUCLEOTIDE SEQUENCE</scope>
</reference>
<dbReference type="CDD" id="cd00093">
    <property type="entry name" value="HTH_XRE"/>
    <property type="match status" value="1"/>
</dbReference>
<dbReference type="SUPFAM" id="SSF47413">
    <property type="entry name" value="lambda repressor-like DNA-binding domains"/>
    <property type="match status" value="1"/>
</dbReference>
<dbReference type="InterPro" id="IPR001387">
    <property type="entry name" value="Cro/C1-type_HTH"/>
</dbReference>
<accession>A0A0F9K9K5</accession>
<gene>
    <name evidence="2" type="ORF">LCGC14_1730100</name>
</gene>
<protein>
    <recommendedName>
        <fullName evidence="1">HTH cro/C1-type domain-containing protein</fullName>
    </recommendedName>
</protein>
<comment type="caution">
    <text evidence="2">The sequence shown here is derived from an EMBL/GenBank/DDBJ whole genome shotgun (WGS) entry which is preliminary data.</text>
</comment>
<dbReference type="InterPro" id="IPR010982">
    <property type="entry name" value="Lambda_DNA-bd_dom_sf"/>
</dbReference>
<feature type="domain" description="HTH cro/C1-type" evidence="1">
    <location>
        <begin position="7"/>
        <end position="36"/>
    </location>
</feature>
<organism evidence="2">
    <name type="scientific">marine sediment metagenome</name>
    <dbReference type="NCBI Taxonomy" id="412755"/>
    <lineage>
        <taxon>unclassified sequences</taxon>
        <taxon>metagenomes</taxon>
        <taxon>ecological metagenomes</taxon>
    </lineage>
</organism>
<dbReference type="AlphaFoldDB" id="A0A0F9K9K5"/>
<dbReference type="GO" id="GO:0003677">
    <property type="term" value="F:DNA binding"/>
    <property type="evidence" value="ECO:0007669"/>
    <property type="project" value="InterPro"/>
</dbReference>